<evidence type="ECO:0000256" key="2">
    <source>
        <dbReference type="ARBA" id="ARBA00010869"/>
    </source>
</evidence>
<dbReference type="EMBL" id="CP013065">
    <property type="protein sequence ID" value="ALM13080.1"/>
    <property type="molecule type" value="Genomic_DNA"/>
</dbReference>
<dbReference type="InterPro" id="IPR001926">
    <property type="entry name" value="TrpB-like_PALP"/>
</dbReference>
<keyword evidence="3" id="KW-0663">Pyridoxal phosphate</keyword>
<proteinExistence type="inferred from homology"/>
<dbReference type="PANTHER" id="PTHR48078">
    <property type="entry name" value="THREONINE DEHYDRATASE, MITOCHONDRIAL-RELATED"/>
    <property type="match status" value="1"/>
</dbReference>
<reference evidence="7" key="1">
    <citation type="submission" date="2015-10" db="EMBL/GenBank/DDBJ databases">
        <title>Analysis of five complete genome sequences for members of the class Peribacteria in the recently recognized Peregrinibacteria bacterial phylum.</title>
        <authorList>
            <person name="Anantharaman K."/>
            <person name="Brown C.T."/>
            <person name="Burstein D."/>
            <person name="Castelle C.J."/>
            <person name="Probst A.J."/>
            <person name="Thomas B.C."/>
            <person name="Williams K.H."/>
            <person name="Banfield J.F."/>
        </authorList>
    </citation>
    <scope>NUCLEOTIDE SEQUENCE [LARGE SCALE GENOMIC DNA]</scope>
</reference>
<evidence type="ECO:0000256" key="4">
    <source>
        <dbReference type="ARBA" id="ARBA00023239"/>
    </source>
</evidence>
<evidence type="ECO:0000256" key="3">
    <source>
        <dbReference type="ARBA" id="ARBA00022898"/>
    </source>
</evidence>
<protein>
    <submittedName>
        <fullName evidence="6">Threonine dehydratase</fullName>
    </submittedName>
</protein>
<dbReference type="KEGG" id="prf:PeribacterA2_0384"/>
<dbReference type="GO" id="GO:0006565">
    <property type="term" value="P:L-serine catabolic process"/>
    <property type="evidence" value="ECO:0007669"/>
    <property type="project" value="TreeGrafter"/>
</dbReference>
<accession>A0A0S1SMR6</accession>
<dbReference type="GO" id="GO:0006567">
    <property type="term" value="P:L-threonine catabolic process"/>
    <property type="evidence" value="ECO:0007669"/>
    <property type="project" value="TreeGrafter"/>
</dbReference>
<dbReference type="InterPro" id="IPR036052">
    <property type="entry name" value="TrpB-like_PALP_sf"/>
</dbReference>
<comment type="similarity">
    <text evidence="2">Belongs to the serine/threonine dehydratase family.</text>
</comment>
<dbReference type="AlphaFoldDB" id="A0A0S1SMR6"/>
<dbReference type="Pfam" id="PF00291">
    <property type="entry name" value="PALP"/>
    <property type="match status" value="1"/>
</dbReference>
<dbReference type="FunFam" id="3.40.50.1100:FF:000005">
    <property type="entry name" value="Threonine dehydratase catabolic"/>
    <property type="match status" value="1"/>
</dbReference>
<feature type="domain" description="Tryptophan synthase beta chain-like PALP" evidence="5">
    <location>
        <begin position="24"/>
        <end position="318"/>
    </location>
</feature>
<accession>A0A0S1SLW6</accession>
<dbReference type="SUPFAM" id="SSF53686">
    <property type="entry name" value="Tryptophan synthase beta subunit-like PLP-dependent enzymes"/>
    <property type="match status" value="1"/>
</dbReference>
<dbReference type="PANTHER" id="PTHR48078:SF11">
    <property type="entry name" value="THREONINE DEHYDRATASE, MITOCHONDRIAL"/>
    <property type="match status" value="1"/>
</dbReference>
<keyword evidence="4" id="KW-0456">Lyase</keyword>
<sequence length="430" mass="46242">MNATHPPTSEEIQHTRRALPPELICETPLPLSARLSALCGDPVYIKDEGQQMVRSYKGRGAAAKMQSLTEEELSRGVVCASAGNHAQGVAAACNYFRTRGTIFMPTITKPQKVNATQRHGNGNVDIALIGDKYDEAADAAHAFAEERQAVFLHPFDDWDVIRGQGTVAAEIASQMQNRRERIARILVPVGGGGLMAGTVLAMQSHPETEIIGVEPEGAACMAASLEAGHPVTLEHVDTFVDGAAVARPGDRPFSVVQEAVKQGRARLMTVSNGLLSAAMVDLYQIDGRITEPAGALSIAALEQVEKPKAGATVCVLSGTNFDMSRNDLVLKNAIQYRRIVMHLGVHLPNRPKALLQLLNDLGEGLDGVNIAYAHFDAAQSNGDPSLLLGIESQDGKPGKVHSFFEKLASLRNVDHSQRYPFHERTGQPES</sequence>
<dbReference type="GO" id="GO:0009097">
    <property type="term" value="P:isoleucine biosynthetic process"/>
    <property type="evidence" value="ECO:0007669"/>
    <property type="project" value="TreeGrafter"/>
</dbReference>
<dbReference type="CDD" id="cd01562">
    <property type="entry name" value="Thr-dehyd"/>
    <property type="match status" value="1"/>
</dbReference>
<dbReference type="STRING" id="1735162.PeribacterB2_0384"/>
<dbReference type="GO" id="GO:0004794">
    <property type="term" value="F:threonine deaminase activity"/>
    <property type="evidence" value="ECO:0007669"/>
    <property type="project" value="TreeGrafter"/>
</dbReference>
<evidence type="ECO:0000259" key="5">
    <source>
        <dbReference type="Pfam" id="PF00291"/>
    </source>
</evidence>
<dbReference type="GO" id="GO:0003941">
    <property type="term" value="F:L-serine ammonia-lyase activity"/>
    <property type="evidence" value="ECO:0007669"/>
    <property type="project" value="TreeGrafter"/>
</dbReference>
<evidence type="ECO:0000313" key="6">
    <source>
        <dbReference type="EMBL" id="ALM13080.1"/>
    </source>
</evidence>
<accession>A0A0S1SK92</accession>
<gene>
    <name evidence="6" type="ORF">PeribacterD1_0384</name>
</gene>
<dbReference type="InterPro" id="IPR050147">
    <property type="entry name" value="Ser/Thr_Dehydratase"/>
</dbReference>
<name>A0A0S1SMR6_9BACT</name>
<accession>A0A0S1SRK7</accession>
<dbReference type="Proteomes" id="UP000069135">
    <property type="component" value="Chromosome"/>
</dbReference>
<dbReference type="PATRIC" id="fig|1735161.3.peg.382"/>
<dbReference type="Gene3D" id="3.40.50.1100">
    <property type="match status" value="2"/>
</dbReference>
<evidence type="ECO:0000313" key="7">
    <source>
        <dbReference type="Proteomes" id="UP000069135"/>
    </source>
</evidence>
<reference evidence="6 7" key="2">
    <citation type="journal article" date="2016" name="PeerJ">
        <title>Analysis of five complete genome sequences for members of the class Peribacteria in the recently recognized Peregrinibacteria bacterial phylum.</title>
        <authorList>
            <person name="Anantharaman K."/>
            <person name="Brown C.T."/>
            <person name="Burstein D."/>
            <person name="Castelle C.J."/>
            <person name="Probst A.J."/>
            <person name="Thomas B.C."/>
            <person name="Williams K.H."/>
            <person name="Banfield J.F."/>
        </authorList>
    </citation>
    <scope>NUCLEOTIDE SEQUENCE [LARGE SCALE GENOMIC DNA]</scope>
    <source>
        <strain evidence="6">RIFOXYD1_FULL_PER-ii_59_16</strain>
    </source>
</reference>
<evidence type="ECO:0000256" key="1">
    <source>
        <dbReference type="ARBA" id="ARBA00001933"/>
    </source>
</evidence>
<accession>A0A0S1SW40</accession>
<organism evidence="6 7">
    <name type="scientific">Candidatus Peribacter riflensis</name>
    <dbReference type="NCBI Taxonomy" id="1735162"/>
    <lineage>
        <taxon>Bacteria</taxon>
        <taxon>Candidatus Peregrinibacteriota</taxon>
        <taxon>Candidatus Peribacteria</taxon>
        <taxon>Candidatus Peribacterales</taxon>
        <taxon>Candidatus Peribacteraceae</taxon>
        <taxon>Candidatus Peribacter</taxon>
    </lineage>
</organism>
<comment type="cofactor">
    <cofactor evidence="1">
        <name>pyridoxal 5'-phosphate</name>
        <dbReference type="ChEBI" id="CHEBI:597326"/>
    </cofactor>
</comment>